<sequence>MAVFYGKLCGHCLDPSLWEKLKKELAIFVTAPGFGELEIRRVFKRKCCLESSLRPRTDWLNAVTFYGHGCLEKMAETKV</sequence>
<gene>
    <name evidence="1" type="ORF">Q9L58_009279</name>
</gene>
<dbReference type="Proteomes" id="UP001447188">
    <property type="component" value="Unassembled WGS sequence"/>
</dbReference>
<proteinExistence type="predicted"/>
<evidence type="ECO:0000313" key="1">
    <source>
        <dbReference type="EMBL" id="KAL0631841.1"/>
    </source>
</evidence>
<evidence type="ECO:0000313" key="2">
    <source>
        <dbReference type="Proteomes" id="UP001447188"/>
    </source>
</evidence>
<organism evidence="1 2">
    <name type="scientific">Discina gigas</name>
    <dbReference type="NCBI Taxonomy" id="1032678"/>
    <lineage>
        <taxon>Eukaryota</taxon>
        <taxon>Fungi</taxon>
        <taxon>Dikarya</taxon>
        <taxon>Ascomycota</taxon>
        <taxon>Pezizomycotina</taxon>
        <taxon>Pezizomycetes</taxon>
        <taxon>Pezizales</taxon>
        <taxon>Discinaceae</taxon>
        <taxon>Discina</taxon>
    </lineage>
</organism>
<comment type="caution">
    <text evidence="1">The sequence shown here is derived from an EMBL/GenBank/DDBJ whole genome shotgun (WGS) entry which is preliminary data.</text>
</comment>
<name>A0ABR3G8D4_9PEZI</name>
<dbReference type="EMBL" id="JBBBZM010000205">
    <property type="protein sequence ID" value="KAL0631841.1"/>
    <property type="molecule type" value="Genomic_DNA"/>
</dbReference>
<keyword evidence="2" id="KW-1185">Reference proteome</keyword>
<accession>A0ABR3G8D4</accession>
<protein>
    <submittedName>
        <fullName evidence="1">Uncharacterized protein</fullName>
    </submittedName>
</protein>
<reference evidence="1 2" key="1">
    <citation type="submission" date="2024-02" db="EMBL/GenBank/DDBJ databases">
        <title>Discinaceae phylogenomics.</title>
        <authorList>
            <person name="Dirks A.C."/>
            <person name="James T.Y."/>
        </authorList>
    </citation>
    <scope>NUCLEOTIDE SEQUENCE [LARGE SCALE GENOMIC DNA]</scope>
    <source>
        <strain evidence="1 2">ACD0624</strain>
    </source>
</reference>